<organism evidence="4 5">
    <name type="scientific">Arthrobacter cryoconiti</name>
    <dbReference type="NCBI Taxonomy" id="748907"/>
    <lineage>
        <taxon>Bacteria</taxon>
        <taxon>Bacillati</taxon>
        <taxon>Actinomycetota</taxon>
        <taxon>Actinomycetes</taxon>
        <taxon>Micrococcales</taxon>
        <taxon>Micrococcaceae</taxon>
        <taxon>Arthrobacter</taxon>
    </lineage>
</organism>
<dbReference type="PROSITE" id="PS00379">
    <property type="entry name" value="CDP_ALCOHOL_P_TRANSF"/>
    <property type="match status" value="1"/>
</dbReference>
<dbReference type="InterPro" id="IPR000462">
    <property type="entry name" value="CDP-OH_P_trans"/>
</dbReference>
<feature type="transmembrane region" description="Helical" evidence="3">
    <location>
        <begin position="195"/>
        <end position="218"/>
    </location>
</feature>
<keyword evidence="3" id="KW-1133">Transmembrane helix</keyword>
<feature type="transmembrane region" description="Helical" evidence="3">
    <location>
        <begin position="87"/>
        <end position="106"/>
    </location>
</feature>
<evidence type="ECO:0000313" key="4">
    <source>
        <dbReference type="EMBL" id="MFC4266826.1"/>
    </source>
</evidence>
<keyword evidence="3" id="KW-0812">Transmembrane</keyword>
<evidence type="ECO:0000256" key="2">
    <source>
        <dbReference type="RuleBase" id="RU003750"/>
    </source>
</evidence>
<keyword evidence="1 2" id="KW-0808">Transferase</keyword>
<accession>A0ABV8R2Z0</accession>
<name>A0ABV8R2Z0_9MICC</name>
<dbReference type="Gene3D" id="1.20.120.1760">
    <property type="match status" value="1"/>
</dbReference>
<evidence type="ECO:0000313" key="5">
    <source>
        <dbReference type="Proteomes" id="UP001595773"/>
    </source>
</evidence>
<evidence type="ECO:0000256" key="1">
    <source>
        <dbReference type="ARBA" id="ARBA00022679"/>
    </source>
</evidence>
<feature type="transmembrane region" description="Helical" evidence="3">
    <location>
        <begin position="224"/>
        <end position="244"/>
    </location>
</feature>
<dbReference type="InterPro" id="IPR043130">
    <property type="entry name" value="CDP-OH_PTrfase_TM_dom"/>
</dbReference>
<evidence type="ECO:0000256" key="3">
    <source>
        <dbReference type="SAM" id="Phobius"/>
    </source>
</evidence>
<dbReference type="Pfam" id="PF01066">
    <property type="entry name" value="CDP-OH_P_transf"/>
    <property type="match status" value="1"/>
</dbReference>
<proteinExistence type="inferred from homology"/>
<gene>
    <name evidence="4" type="ORF">ACFOW9_14545</name>
</gene>
<comment type="caution">
    <text evidence="4">The sequence shown here is derived from an EMBL/GenBank/DDBJ whole genome shotgun (WGS) entry which is preliminary data.</text>
</comment>
<dbReference type="InterPro" id="IPR048254">
    <property type="entry name" value="CDP_ALCOHOL_P_TRANSF_CS"/>
</dbReference>
<dbReference type="Proteomes" id="UP001595773">
    <property type="component" value="Unassembled WGS sequence"/>
</dbReference>
<protein>
    <submittedName>
        <fullName evidence="4">CDP-alcohol phosphatidyltransferase family protein</fullName>
    </submittedName>
</protein>
<dbReference type="RefSeq" id="WP_230065942.1">
    <property type="nucleotide sequence ID" value="NZ_BAABLL010000010.1"/>
</dbReference>
<feature type="transmembrane region" description="Helical" evidence="3">
    <location>
        <begin position="50"/>
        <end position="81"/>
    </location>
</feature>
<keyword evidence="5" id="KW-1185">Reference proteome</keyword>
<reference evidence="5" key="1">
    <citation type="journal article" date="2019" name="Int. J. Syst. Evol. Microbiol.">
        <title>The Global Catalogue of Microorganisms (GCM) 10K type strain sequencing project: providing services to taxonomists for standard genome sequencing and annotation.</title>
        <authorList>
            <consortium name="The Broad Institute Genomics Platform"/>
            <consortium name="The Broad Institute Genome Sequencing Center for Infectious Disease"/>
            <person name="Wu L."/>
            <person name="Ma J."/>
        </authorList>
    </citation>
    <scope>NUCLEOTIDE SEQUENCE [LARGE SCALE GENOMIC DNA]</scope>
    <source>
        <strain evidence="5">CGMCC 1.10698</strain>
    </source>
</reference>
<feature type="transmembrane region" description="Helical" evidence="3">
    <location>
        <begin position="153"/>
        <end position="174"/>
    </location>
</feature>
<dbReference type="EMBL" id="JBHSCQ010000022">
    <property type="protein sequence ID" value="MFC4266826.1"/>
    <property type="molecule type" value="Genomic_DNA"/>
</dbReference>
<comment type="similarity">
    <text evidence="2">Belongs to the CDP-alcohol phosphatidyltransferase class-I family.</text>
</comment>
<keyword evidence="3" id="KW-0472">Membrane</keyword>
<sequence length="262" mass="28661">MSTSNIDSELHSNARYGYTEAIRRLSAGRKYTGQNAPAYSRFVNRRLGRYLAGLAYCAGLSPNAVTGISALMTFCAITLLAVAPPTVLLGGTVGTLLVLGYALDSADGQLARLLGRGSVAGEWLDHMVDALKVSALPLALMVGLFRFNSVPSWWLVVPLVATVSGSGLFFGMILTEQLRRQHEPTKMTSKSAGDIPLWTRSLMVLPMDYGILCITFLLFGFLPVFLIIYTLITALTLCFFVLAARKWFIELKRLDEDPKSRS</sequence>